<evidence type="ECO:0000313" key="4">
    <source>
        <dbReference type="Proteomes" id="UP001214094"/>
    </source>
</evidence>
<protein>
    <recommendedName>
        <fullName evidence="5">DUF1127 domain-containing protein</fullName>
    </recommendedName>
</protein>
<dbReference type="Proteomes" id="UP001055460">
    <property type="component" value="Chromosome"/>
</dbReference>
<sequence>MFQRPEGQEEVGTAMSSLLSGMSDFYHAVRLDLNQPAKHLADSLGRHDPFRILVVWEDRVRVREQLQLMADQYPERLKDIGMTRAEVRAETSKAFWQR</sequence>
<evidence type="ECO:0000313" key="2">
    <source>
        <dbReference type="EMBL" id="WFP89222.1"/>
    </source>
</evidence>
<dbReference type="RefSeq" id="WP_127889278.1">
    <property type="nucleotide sequence ID" value="NZ_CAXURO020000001.1"/>
</dbReference>
<proteinExistence type="predicted"/>
<organism evidence="1 3">
    <name type="scientific">Ensifer adhaerens</name>
    <name type="common">Sinorhizobium morelense</name>
    <dbReference type="NCBI Taxonomy" id="106592"/>
    <lineage>
        <taxon>Bacteria</taxon>
        <taxon>Pseudomonadati</taxon>
        <taxon>Pseudomonadota</taxon>
        <taxon>Alphaproteobacteria</taxon>
        <taxon>Hyphomicrobiales</taxon>
        <taxon>Rhizobiaceae</taxon>
        <taxon>Sinorhizobium/Ensifer group</taxon>
        <taxon>Ensifer</taxon>
    </lineage>
</organism>
<accession>A0A9Q8Y4D1</accession>
<dbReference type="EMBL" id="CP098807">
    <property type="protein sequence ID" value="USJ21988.1"/>
    <property type="molecule type" value="Genomic_DNA"/>
</dbReference>
<evidence type="ECO:0008006" key="5">
    <source>
        <dbReference type="Google" id="ProtNLM"/>
    </source>
</evidence>
<evidence type="ECO:0000313" key="1">
    <source>
        <dbReference type="EMBL" id="USJ21988.1"/>
    </source>
</evidence>
<reference evidence="1" key="1">
    <citation type="submission" date="2022-06" db="EMBL/GenBank/DDBJ databases">
        <title>Physiological and biochemical characterization and genomic elucidation of a strain of the genus Ensifer adhaerens M8 that combines arsenic oxidation and chromium reduction.</title>
        <authorList>
            <person name="Li X."/>
            <person name="Yu c."/>
        </authorList>
    </citation>
    <scope>NUCLEOTIDE SEQUENCE</scope>
    <source>
        <strain evidence="1">M8</strain>
    </source>
</reference>
<name>A0A9Q8Y4D1_ENSAD</name>
<dbReference type="EMBL" id="CP121308">
    <property type="protein sequence ID" value="WFP89222.1"/>
    <property type="molecule type" value="Genomic_DNA"/>
</dbReference>
<dbReference type="AlphaFoldDB" id="A0A9Q8Y4D1"/>
<keyword evidence="4" id="KW-1185">Reference proteome</keyword>
<gene>
    <name evidence="1" type="ORF">NE863_11745</name>
    <name evidence="2" type="ORF">P4B07_11610</name>
</gene>
<dbReference type="GeneID" id="29520508"/>
<dbReference type="OrthoDB" id="8086917at2"/>
<evidence type="ECO:0000313" key="3">
    <source>
        <dbReference type="Proteomes" id="UP001055460"/>
    </source>
</evidence>
<reference evidence="2 4" key="2">
    <citation type="submission" date="2023-03" db="EMBL/GenBank/DDBJ databases">
        <title>Comparative genome and transcriptome analysis combination mining strategies for increasing vitamin B12 production of Ensifer adhaerens strain.</title>
        <authorList>
            <person name="Yongheng L."/>
        </authorList>
    </citation>
    <scope>NUCLEOTIDE SEQUENCE [LARGE SCALE GENOMIC DNA]</scope>
    <source>
        <strain evidence="2 4">Casida A-T305</strain>
    </source>
</reference>
<dbReference type="Proteomes" id="UP001214094">
    <property type="component" value="Chromosome"/>
</dbReference>